<protein>
    <submittedName>
        <fullName evidence="11">Cyclic peptide export ABC transporter</fullName>
    </submittedName>
</protein>
<keyword evidence="7 8" id="KW-0472">Membrane</keyword>
<feature type="transmembrane region" description="Helical" evidence="8">
    <location>
        <begin position="117"/>
        <end position="145"/>
    </location>
</feature>
<evidence type="ECO:0000256" key="2">
    <source>
        <dbReference type="ARBA" id="ARBA00022448"/>
    </source>
</evidence>
<dbReference type="InterPro" id="IPR017871">
    <property type="entry name" value="ABC_transporter-like_CS"/>
</dbReference>
<dbReference type="Proteomes" id="UP000663090">
    <property type="component" value="Chromosome"/>
</dbReference>
<feature type="transmembrane region" description="Helical" evidence="8">
    <location>
        <begin position="232"/>
        <end position="255"/>
    </location>
</feature>
<evidence type="ECO:0000256" key="4">
    <source>
        <dbReference type="ARBA" id="ARBA00022741"/>
    </source>
</evidence>
<dbReference type="RefSeq" id="WP_206717771.1">
    <property type="nucleotide sequence ID" value="NZ_CP071091.1"/>
</dbReference>
<dbReference type="NCBIfam" id="TIGR01194">
    <property type="entry name" value="cyc_pep_trnsptr"/>
    <property type="match status" value="1"/>
</dbReference>
<evidence type="ECO:0000259" key="10">
    <source>
        <dbReference type="PROSITE" id="PS50929"/>
    </source>
</evidence>
<dbReference type="InterPro" id="IPR011527">
    <property type="entry name" value="ABC1_TM_dom"/>
</dbReference>
<dbReference type="InterPro" id="IPR003439">
    <property type="entry name" value="ABC_transporter-like_ATP-bd"/>
</dbReference>
<dbReference type="SUPFAM" id="SSF52540">
    <property type="entry name" value="P-loop containing nucleoside triphosphate hydrolases"/>
    <property type="match status" value="1"/>
</dbReference>
<dbReference type="InterPro" id="IPR027417">
    <property type="entry name" value="P-loop_NTPase"/>
</dbReference>
<dbReference type="SUPFAM" id="SSF90123">
    <property type="entry name" value="ABC transporter transmembrane region"/>
    <property type="match status" value="1"/>
</dbReference>
<dbReference type="SMART" id="SM00382">
    <property type="entry name" value="AAA"/>
    <property type="match status" value="1"/>
</dbReference>
<evidence type="ECO:0000313" key="12">
    <source>
        <dbReference type="Proteomes" id="UP000663090"/>
    </source>
</evidence>
<evidence type="ECO:0000256" key="7">
    <source>
        <dbReference type="ARBA" id="ARBA00023136"/>
    </source>
</evidence>
<dbReference type="PROSITE" id="PS00211">
    <property type="entry name" value="ABC_TRANSPORTER_1"/>
    <property type="match status" value="1"/>
</dbReference>
<keyword evidence="4" id="KW-0547">Nucleotide-binding</keyword>
<evidence type="ECO:0000256" key="6">
    <source>
        <dbReference type="ARBA" id="ARBA00022989"/>
    </source>
</evidence>
<dbReference type="PANTHER" id="PTHR43553">
    <property type="entry name" value="HEAVY METAL TRANSPORTER"/>
    <property type="match status" value="1"/>
</dbReference>
<keyword evidence="2" id="KW-0813">Transport</keyword>
<dbReference type="PROSITE" id="PS50893">
    <property type="entry name" value="ABC_TRANSPORTER_2"/>
    <property type="match status" value="1"/>
</dbReference>
<evidence type="ECO:0000256" key="3">
    <source>
        <dbReference type="ARBA" id="ARBA00022692"/>
    </source>
</evidence>
<dbReference type="EMBL" id="CP071091">
    <property type="protein sequence ID" value="QSQ16094.1"/>
    <property type="molecule type" value="Genomic_DNA"/>
</dbReference>
<evidence type="ECO:0000256" key="5">
    <source>
        <dbReference type="ARBA" id="ARBA00022840"/>
    </source>
</evidence>
<sequence>MSLLALLFQKSKLPIIFAALLGILTGASSAALVAVMNQALTSRTVADALLLGPAFAGLAAAVLVLRIVSQMQLNSLQQMALLDLRLSLCRRILEAPLRKLEESGQHKLMAALTEDIAVINTTIAVIPSVIISLATLAGCLVYLAWLSGPLLALVLCVVAVVIASVALPNRYAYSQFFRRRESHDALYSHFQTLIDGSKELQLHQARSEDFFNKELQPTAEEVSRISRVTNNLFIIAGGWGGFMVMVVIGIILFVVPRFQAVEMPTLAAYALVVLYLQQPLDGLMHQWPNLSRSHIAMKKLEKLGLSLQDPQPPSRDAVINPGFERIELADITHSYYREHDGATFTLGPINTTLRRGELVFLVGGNGSGKTTLAKLFTGLYVPEKGEMRVDGVPVEAATRRAYRQLFSAVFFDFHLFERMLGLDHPGMEEQARAYLSRLQLEKKVRVENGRLSTVALSQGQRKRLALLTSVLEDRAIYVFDEWAADQDPVFRELFYRELLPSLKQQGKLVFVISHDDRYFHLADRILKLESGQLVSDQGATATATPAKQVG</sequence>
<dbReference type="Pfam" id="PF00664">
    <property type="entry name" value="ABC_membrane"/>
    <property type="match status" value="1"/>
</dbReference>
<dbReference type="InterPro" id="IPR005898">
    <property type="entry name" value="Cyc_pep_transpt_SyrD/YojI"/>
</dbReference>
<dbReference type="Gene3D" id="1.20.1560.10">
    <property type="entry name" value="ABC transporter type 1, transmembrane domain"/>
    <property type="match status" value="1"/>
</dbReference>
<feature type="transmembrane region" description="Helical" evidence="8">
    <location>
        <begin position="45"/>
        <end position="68"/>
    </location>
</feature>
<evidence type="ECO:0000256" key="1">
    <source>
        <dbReference type="ARBA" id="ARBA00004651"/>
    </source>
</evidence>
<evidence type="ECO:0000259" key="9">
    <source>
        <dbReference type="PROSITE" id="PS50893"/>
    </source>
</evidence>
<feature type="domain" description="ABC transporter" evidence="9">
    <location>
        <begin position="326"/>
        <end position="549"/>
    </location>
</feature>
<feature type="domain" description="ABC transmembrane type-1" evidence="10">
    <location>
        <begin position="15"/>
        <end position="292"/>
    </location>
</feature>
<comment type="subcellular location">
    <subcellularLocation>
        <location evidence="1">Cell membrane</location>
        <topology evidence="1">Multi-pass membrane protein</topology>
    </subcellularLocation>
</comment>
<reference evidence="11 12" key="1">
    <citation type="submission" date="2021-02" db="EMBL/GenBank/DDBJ databases">
        <title>De Novo genome assembly of isolated myxobacteria.</title>
        <authorList>
            <person name="Stevens D.C."/>
        </authorList>
    </citation>
    <scope>NUCLEOTIDE SEQUENCE [LARGE SCALE GENOMIC DNA]</scope>
    <source>
        <strain evidence="11 12">SCHIC003</strain>
    </source>
</reference>
<dbReference type="InterPro" id="IPR050095">
    <property type="entry name" value="ECF_ABC_transporter_ATP-bd"/>
</dbReference>
<evidence type="ECO:0000313" key="11">
    <source>
        <dbReference type="EMBL" id="QSQ16094.1"/>
    </source>
</evidence>
<proteinExistence type="predicted"/>
<organism evidence="11 12">
    <name type="scientific">Myxococcus landrumensis</name>
    <dbReference type="NCBI Taxonomy" id="2813577"/>
    <lineage>
        <taxon>Bacteria</taxon>
        <taxon>Pseudomonadati</taxon>
        <taxon>Myxococcota</taxon>
        <taxon>Myxococcia</taxon>
        <taxon>Myxococcales</taxon>
        <taxon>Cystobacterineae</taxon>
        <taxon>Myxococcaceae</taxon>
        <taxon>Myxococcus</taxon>
    </lineage>
</organism>
<dbReference type="PROSITE" id="PS50929">
    <property type="entry name" value="ABC_TM1F"/>
    <property type="match status" value="1"/>
</dbReference>
<dbReference type="Pfam" id="PF00005">
    <property type="entry name" value="ABC_tran"/>
    <property type="match status" value="1"/>
</dbReference>
<evidence type="ECO:0000256" key="8">
    <source>
        <dbReference type="SAM" id="Phobius"/>
    </source>
</evidence>
<keyword evidence="6 8" id="KW-1133">Transmembrane helix</keyword>
<keyword evidence="5" id="KW-0067">ATP-binding</keyword>
<dbReference type="PANTHER" id="PTHR43553:SF11">
    <property type="entry name" value="ABC TRANSPORTER ATP-BINDING_PERMEASE PROTEIN YOJI"/>
    <property type="match status" value="1"/>
</dbReference>
<accession>A0ABX7NBC8</accession>
<dbReference type="InterPro" id="IPR036640">
    <property type="entry name" value="ABC1_TM_sf"/>
</dbReference>
<name>A0ABX7NBC8_9BACT</name>
<dbReference type="InterPro" id="IPR003593">
    <property type="entry name" value="AAA+_ATPase"/>
</dbReference>
<feature type="transmembrane region" description="Helical" evidence="8">
    <location>
        <begin position="151"/>
        <end position="173"/>
    </location>
</feature>
<gene>
    <name evidence="11" type="ORF">JY572_08605</name>
</gene>
<keyword evidence="12" id="KW-1185">Reference proteome</keyword>
<keyword evidence="3 8" id="KW-0812">Transmembrane</keyword>
<dbReference type="Gene3D" id="3.40.50.300">
    <property type="entry name" value="P-loop containing nucleotide triphosphate hydrolases"/>
    <property type="match status" value="1"/>
</dbReference>